<keyword evidence="2" id="KW-0732">Signal</keyword>
<organism evidence="3">
    <name type="scientific">Bacteroides intestinalis</name>
    <dbReference type="NCBI Taxonomy" id="329854"/>
    <lineage>
        <taxon>Bacteria</taxon>
        <taxon>Pseudomonadati</taxon>
        <taxon>Bacteroidota</taxon>
        <taxon>Bacteroidia</taxon>
        <taxon>Bacteroidales</taxon>
        <taxon>Bacteroidaceae</taxon>
        <taxon>Bacteroides</taxon>
    </lineage>
</organism>
<feature type="region of interest" description="Disordered" evidence="1">
    <location>
        <begin position="23"/>
        <end position="45"/>
    </location>
</feature>
<proteinExistence type="predicted"/>
<feature type="compositionally biased region" description="Polar residues" evidence="1">
    <location>
        <begin position="88"/>
        <end position="102"/>
    </location>
</feature>
<sequence>MRKASYLFIYVFLFSLLVNGSACGSDNDETNPPKTPDGENPETPVGLQAYMLTTTDTRTYNLMEAMPLSSSTKAVRPRVSCSPPPTPQARSTRQTATCSHAR</sequence>
<feature type="region of interest" description="Disordered" evidence="1">
    <location>
        <begin position="68"/>
        <end position="102"/>
    </location>
</feature>
<protein>
    <submittedName>
        <fullName evidence="3">Uncharacterized protein</fullName>
    </submittedName>
</protein>
<evidence type="ECO:0000313" key="3">
    <source>
        <dbReference type="EMBL" id="VYT47290.1"/>
    </source>
</evidence>
<evidence type="ECO:0000256" key="1">
    <source>
        <dbReference type="SAM" id="MobiDB-lite"/>
    </source>
</evidence>
<feature type="signal peptide" evidence="2">
    <location>
        <begin position="1"/>
        <end position="24"/>
    </location>
</feature>
<reference evidence="3" key="1">
    <citation type="submission" date="2019-11" db="EMBL/GenBank/DDBJ databases">
        <authorList>
            <person name="Feng L."/>
        </authorList>
    </citation>
    <scope>NUCLEOTIDE SEQUENCE</scope>
    <source>
        <strain evidence="3">BintestinalisLFYP9</strain>
    </source>
</reference>
<dbReference type="AlphaFoldDB" id="A0A6N2X0E8"/>
<dbReference type="EMBL" id="CACRSU010000048">
    <property type="protein sequence ID" value="VYT47290.1"/>
    <property type="molecule type" value="Genomic_DNA"/>
</dbReference>
<feature type="chain" id="PRO_5026667211" evidence="2">
    <location>
        <begin position="25"/>
        <end position="102"/>
    </location>
</feature>
<accession>A0A6N2X0E8</accession>
<name>A0A6N2X0E8_9BACE</name>
<evidence type="ECO:0000256" key="2">
    <source>
        <dbReference type="SAM" id="SignalP"/>
    </source>
</evidence>
<gene>
    <name evidence="3" type="ORF">BILFYP9_04010</name>
</gene>